<reference evidence="1 2" key="1">
    <citation type="submission" date="2016-11" db="EMBL/GenBank/DDBJ databases">
        <authorList>
            <person name="Jaros S."/>
            <person name="Januszkiewicz K."/>
            <person name="Wedrychowicz H."/>
        </authorList>
    </citation>
    <scope>NUCLEOTIDE SEQUENCE [LARGE SCALE GENOMIC DNA]</scope>
    <source>
        <strain evidence="1 2">GAS499</strain>
    </source>
</reference>
<sequence length="138" mass="14415">MSQLSRGISKGILGASAIALTFGAVQFASGRDLPTLQANFLQGFGEPEASINREAKADRAVRAAGQAMPTRTVSLRLDGFAATSFLIRVPVASVARSMARPPFVTKSSGARKPTVACEPVVSVLTEVAKQLQPGRCVT</sequence>
<evidence type="ECO:0000313" key="1">
    <source>
        <dbReference type="EMBL" id="SHK28246.1"/>
    </source>
</evidence>
<dbReference type="EMBL" id="LT670844">
    <property type="protein sequence ID" value="SHK28246.1"/>
    <property type="molecule type" value="Genomic_DNA"/>
</dbReference>
<proteinExistence type="predicted"/>
<dbReference type="AlphaFoldDB" id="A0A1M6R738"/>
<accession>A0A1M6R738</accession>
<protein>
    <submittedName>
        <fullName evidence="1">Uncharacterized protein</fullName>
    </submittedName>
</protein>
<dbReference type="OrthoDB" id="8234890at2"/>
<name>A0A1M6R738_9BRAD</name>
<evidence type="ECO:0000313" key="2">
    <source>
        <dbReference type="Proteomes" id="UP000189935"/>
    </source>
</evidence>
<dbReference type="RefSeq" id="WP_079538827.1">
    <property type="nucleotide sequence ID" value="NZ_LT670844.1"/>
</dbReference>
<organism evidence="1 2">
    <name type="scientific">Bradyrhizobium lablabi</name>
    <dbReference type="NCBI Taxonomy" id="722472"/>
    <lineage>
        <taxon>Bacteria</taxon>
        <taxon>Pseudomonadati</taxon>
        <taxon>Pseudomonadota</taxon>
        <taxon>Alphaproteobacteria</taxon>
        <taxon>Hyphomicrobiales</taxon>
        <taxon>Nitrobacteraceae</taxon>
        <taxon>Bradyrhizobium</taxon>
    </lineage>
</organism>
<gene>
    <name evidence="1" type="ORF">SAMN05444159_2894</name>
</gene>
<dbReference type="Proteomes" id="UP000189935">
    <property type="component" value="Chromosome I"/>
</dbReference>